<keyword evidence="2" id="KW-1185">Reference proteome</keyword>
<dbReference type="Proteomes" id="UP000693797">
    <property type="component" value="Segment"/>
</dbReference>
<accession>A0A8E4ZKW3</accession>
<gene>
    <name evidence="1" type="ORF">Calle1_53</name>
</gene>
<protein>
    <submittedName>
        <fullName evidence="1">Uncharacterized protein</fullName>
    </submittedName>
</protein>
<dbReference type="EMBL" id="MT732432">
    <property type="protein sequence ID" value="QQV89762.1"/>
    <property type="molecule type" value="Genomic_DNA"/>
</dbReference>
<reference evidence="1 2" key="1">
    <citation type="submission" date="2020-07" db="EMBL/GenBank/DDBJ databases">
        <title>Highly diverse flavobacterial phages as mortality factor during North Sea spring blooms.</title>
        <authorList>
            <person name="Bartlau N."/>
            <person name="Wichels A."/>
            <person name="Krohne G."/>
            <person name="Adriaenssens E.M."/>
            <person name="Heins A."/>
            <person name="Fuchs B.M."/>
            <person name="Amann R."/>
            <person name="Moraru C."/>
        </authorList>
    </citation>
    <scope>NUCLEOTIDE SEQUENCE [LARGE SCALE GENOMIC DNA]</scope>
</reference>
<name>A0A8E4ZKW3_9CAUD</name>
<evidence type="ECO:0000313" key="1">
    <source>
        <dbReference type="EMBL" id="QQV89762.1"/>
    </source>
</evidence>
<proteinExistence type="predicted"/>
<evidence type="ECO:0000313" key="2">
    <source>
        <dbReference type="Proteomes" id="UP000693797"/>
    </source>
</evidence>
<sequence length="128" mass="15124">MKLELYMFSVIYSKYDTEFKDFSPEYQYTIVHKVYDLFKSSEYFPKGTEHTSISSNIVSWIDSLDWRQTIECECGNWEEFSVDESRCNSKSFKWIKDCAIDPTAYYSCHCCSQSVKSTVRPNEVEYNG</sequence>
<organism evidence="1 2">
    <name type="scientific">Cellulophaga phage Calle_1</name>
    <dbReference type="NCBI Taxonomy" id="2745643"/>
    <lineage>
        <taxon>Viruses</taxon>
        <taxon>Duplodnaviria</taxon>
        <taxon>Heunggongvirae</taxon>
        <taxon>Uroviricota</taxon>
        <taxon>Caudoviricetes</taxon>
        <taxon>Pervagoviridae</taxon>
        <taxon>Callevirus</taxon>
        <taxon>Callevirus Calle</taxon>
    </lineage>
</organism>